<feature type="compositionally biased region" description="Polar residues" evidence="1">
    <location>
        <begin position="41"/>
        <end position="70"/>
    </location>
</feature>
<evidence type="ECO:0000256" key="2">
    <source>
        <dbReference type="SAM" id="SignalP"/>
    </source>
</evidence>
<proteinExistence type="predicted"/>
<evidence type="ECO:0000313" key="3">
    <source>
        <dbReference type="EMBL" id="MEI5909069.1"/>
    </source>
</evidence>
<feature type="chain" id="PRO_5046276539" description="Sporulation protein" evidence="2">
    <location>
        <begin position="21"/>
        <end position="139"/>
    </location>
</feature>
<accession>A0ABU8HI45</accession>
<dbReference type="EMBL" id="JBBAXC010000019">
    <property type="protein sequence ID" value="MEI5909069.1"/>
    <property type="molecule type" value="Genomic_DNA"/>
</dbReference>
<comment type="caution">
    <text evidence="3">The sequence shown here is derived from an EMBL/GenBank/DDBJ whole genome shotgun (WGS) entry which is preliminary data.</text>
</comment>
<organism evidence="3 4">
    <name type="scientific">Bacillus spongiae</name>
    <dbReference type="NCBI Taxonomy" id="2683610"/>
    <lineage>
        <taxon>Bacteria</taxon>
        <taxon>Bacillati</taxon>
        <taxon>Bacillota</taxon>
        <taxon>Bacilli</taxon>
        <taxon>Bacillales</taxon>
        <taxon>Bacillaceae</taxon>
        <taxon>Bacillus</taxon>
    </lineage>
</organism>
<reference evidence="3 4" key="1">
    <citation type="journal article" date="2018" name="J. Microbiol.">
        <title>Bacillus spongiae sp. nov., isolated from sponge of Jeju Island.</title>
        <authorList>
            <person name="Lee G.E."/>
            <person name="Im W.T."/>
            <person name="Park J.S."/>
        </authorList>
    </citation>
    <scope>NUCLEOTIDE SEQUENCE [LARGE SCALE GENOMIC DNA]</scope>
    <source>
        <strain evidence="3 4">135PIL107-10</strain>
    </source>
</reference>
<evidence type="ECO:0000256" key="1">
    <source>
        <dbReference type="SAM" id="MobiDB-lite"/>
    </source>
</evidence>
<gene>
    <name evidence="3" type="ORF">WAK64_18625</name>
</gene>
<dbReference type="Proteomes" id="UP001312865">
    <property type="component" value="Unassembled WGS sequence"/>
</dbReference>
<name>A0ABU8HI45_9BACI</name>
<evidence type="ECO:0000313" key="4">
    <source>
        <dbReference type="Proteomes" id="UP001312865"/>
    </source>
</evidence>
<protein>
    <recommendedName>
        <fullName evidence="5">Sporulation protein</fullName>
    </recommendedName>
</protein>
<feature type="region of interest" description="Disordered" evidence="1">
    <location>
        <begin position="41"/>
        <end position="72"/>
    </location>
</feature>
<keyword evidence="2" id="KW-0732">Signal</keyword>
<evidence type="ECO:0008006" key="5">
    <source>
        <dbReference type="Google" id="ProtNLM"/>
    </source>
</evidence>
<dbReference type="RefSeq" id="WP_336588513.1">
    <property type="nucleotide sequence ID" value="NZ_JBBAXC010000019.1"/>
</dbReference>
<sequence length="139" mass="15839">MWKWSLFIASALFINGCGMANDSTYSNVEDEDGHQFMTENIANNDTEARSPTDQNPNLLNLSEKQPNTGSEIDKAREVVELYTEYEPGSVWINGQQMWVTVHTNKRLSTSKKESQEAKLHKQLETALPSYNINVKIEEK</sequence>
<feature type="signal peptide" evidence="2">
    <location>
        <begin position="1"/>
        <end position="20"/>
    </location>
</feature>
<keyword evidence="4" id="KW-1185">Reference proteome</keyword>